<proteinExistence type="predicted"/>
<dbReference type="PANTHER" id="PTHR33743:SF19">
    <property type="entry name" value="PROTEIN GOLVEN 6"/>
    <property type="match status" value="1"/>
</dbReference>
<dbReference type="InterPro" id="IPR049306">
    <property type="entry name" value="GLV1-2"/>
</dbReference>
<accession>A0AAD8J981</accession>
<dbReference type="EMBL" id="JAUIZM010000002">
    <property type="protein sequence ID" value="KAK1400072.1"/>
    <property type="molecule type" value="Genomic_DNA"/>
</dbReference>
<evidence type="ECO:0000256" key="2">
    <source>
        <dbReference type="SAM" id="SignalP"/>
    </source>
</evidence>
<dbReference type="AlphaFoldDB" id="A0AAD8J981"/>
<reference evidence="3" key="2">
    <citation type="submission" date="2023-05" db="EMBL/GenBank/DDBJ databases">
        <authorList>
            <person name="Schelkunov M.I."/>
        </authorList>
    </citation>
    <scope>NUCLEOTIDE SEQUENCE</scope>
    <source>
        <strain evidence="3">Hsosn_3</strain>
        <tissue evidence="3">Leaf</tissue>
    </source>
</reference>
<comment type="caution">
    <text evidence="3">The sequence shown here is derived from an EMBL/GenBank/DDBJ whole genome shotgun (WGS) entry which is preliminary data.</text>
</comment>
<dbReference type="Pfam" id="PF21529">
    <property type="entry name" value="GLV1-2"/>
    <property type="match status" value="1"/>
</dbReference>
<name>A0AAD8J981_9APIA</name>
<feature type="compositionally biased region" description="Low complexity" evidence="1">
    <location>
        <begin position="30"/>
        <end position="45"/>
    </location>
</feature>
<keyword evidence="2" id="KW-0732">Signal</keyword>
<evidence type="ECO:0000313" key="3">
    <source>
        <dbReference type="EMBL" id="KAK1400072.1"/>
    </source>
</evidence>
<gene>
    <name evidence="3" type="ORF">POM88_009935</name>
</gene>
<evidence type="ECO:0000256" key="1">
    <source>
        <dbReference type="SAM" id="MobiDB-lite"/>
    </source>
</evidence>
<sequence>MKNLSFLISLLLLTTLLHEAQGLKSRKLLSETTDSTSTSAGTSSSKNHQKIEGNTNEVKVKGKMDTSATTKPREANGKPENFSVSSPVQPEAPLKHYPDVLDIAGMDYSPARRKSPIHN</sequence>
<protein>
    <submittedName>
        <fullName evidence="3">Uncharacterized protein</fullName>
    </submittedName>
</protein>
<feature type="chain" id="PRO_5042138890" evidence="2">
    <location>
        <begin position="23"/>
        <end position="119"/>
    </location>
</feature>
<dbReference type="PANTHER" id="PTHR33743">
    <property type="entry name" value="PROTEIN GOLVEN 6-RELATED"/>
    <property type="match status" value="1"/>
</dbReference>
<dbReference type="Proteomes" id="UP001237642">
    <property type="component" value="Unassembled WGS sequence"/>
</dbReference>
<feature type="signal peptide" evidence="2">
    <location>
        <begin position="1"/>
        <end position="22"/>
    </location>
</feature>
<feature type="region of interest" description="Disordered" evidence="1">
    <location>
        <begin position="23"/>
        <end position="98"/>
    </location>
</feature>
<reference evidence="3" key="1">
    <citation type="submission" date="2023-02" db="EMBL/GenBank/DDBJ databases">
        <title>Genome of toxic invasive species Heracleum sosnowskyi carries increased number of genes despite the absence of recent whole-genome duplications.</title>
        <authorList>
            <person name="Schelkunov M."/>
            <person name="Shtratnikova V."/>
            <person name="Makarenko M."/>
            <person name="Klepikova A."/>
            <person name="Omelchenko D."/>
            <person name="Novikova G."/>
            <person name="Obukhova E."/>
            <person name="Bogdanov V."/>
            <person name="Penin A."/>
            <person name="Logacheva M."/>
        </authorList>
    </citation>
    <scope>NUCLEOTIDE SEQUENCE</scope>
    <source>
        <strain evidence="3">Hsosn_3</strain>
        <tissue evidence="3">Leaf</tissue>
    </source>
</reference>
<keyword evidence="4" id="KW-1185">Reference proteome</keyword>
<organism evidence="3 4">
    <name type="scientific">Heracleum sosnowskyi</name>
    <dbReference type="NCBI Taxonomy" id="360622"/>
    <lineage>
        <taxon>Eukaryota</taxon>
        <taxon>Viridiplantae</taxon>
        <taxon>Streptophyta</taxon>
        <taxon>Embryophyta</taxon>
        <taxon>Tracheophyta</taxon>
        <taxon>Spermatophyta</taxon>
        <taxon>Magnoliopsida</taxon>
        <taxon>eudicotyledons</taxon>
        <taxon>Gunneridae</taxon>
        <taxon>Pentapetalae</taxon>
        <taxon>asterids</taxon>
        <taxon>campanulids</taxon>
        <taxon>Apiales</taxon>
        <taxon>Apiaceae</taxon>
        <taxon>Apioideae</taxon>
        <taxon>apioid superclade</taxon>
        <taxon>Tordylieae</taxon>
        <taxon>Tordyliinae</taxon>
        <taxon>Heracleum</taxon>
    </lineage>
</organism>
<evidence type="ECO:0000313" key="4">
    <source>
        <dbReference type="Proteomes" id="UP001237642"/>
    </source>
</evidence>